<feature type="transmembrane region" description="Helical" evidence="18">
    <location>
        <begin position="46"/>
        <end position="65"/>
    </location>
</feature>
<feature type="domain" description="NADH:quinone oxidoreductase/Mrp antiporter transmembrane" evidence="19">
    <location>
        <begin position="14"/>
        <end position="203"/>
    </location>
</feature>
<dbReference type="PANTHER" id="PTHR46552:SF1">
    <property type="entry name" value="NADH-UBIQUINONE OXIDOREDUCTASE CHAIN 2"/>
    <property type="match status" value="1"/>
</dbReference>
<evidence type="ECO:0000256" key="16">
    <source>
        <dbReference type="ARBA" id="ARBA00031028"/>
    </source>
</evidence>
<dbReference type="GO" id="GO:0008137">
    <property type="term" value="F:NADH dehydrogenase (ubiquinone) activity"/>
    <property type="evidence" value="ECO:0007669"/>
    <property type="project" value="UniProtKB-EC"/>
</dbReference>
<evidence type="ECO:0000256" key="6">
    <source>
        <dbReference type="ARBA" id="ARBA00022660"/>
    </source>
</evidence>
<dbReference type="GO" id="GO:0005743">
    <property type="term" value="C:mitochondrial inner membrane"/>
    <property type="evidence" value="ECO:0007669"/>
    <property type="project" value="UniProtKB-SubCell"/>
</dbReference>
<feature type="transmembrane region" description="Helical" evidence="18">
    <location>
        <begin position="121"/>
        <end position="151"/>
    </location>
</feature>
<keyword evidence="6" id="KW-0679">Respiratory chain</keyword>
<gene>
    <name evidence="20" type="primary">ND2</name>
</gene>
<evidence type="ECO:0000313" key="20">
    <source>
        <dbReference type="EMBL" id="BAN79047.1"/>
    </source>
</evidence>
<keyword evidence="10" id="KW-0249">Electron transport</keyword>
<evidence type="ECO:0000256" key="2">
    <source>
        <dbReference type="ARBA" id="ARBA00007012"/>
    </source>
</evidence>
<feature type="transmembrane region" description="Helical" evidence="18">
    <location>
        <begin position="72"/>
        <end position="90"/>
    </location>
</feature>
<keyword evidence="7 18" id="KW-0812">Transmembrane</keyword>
<geneLocation type="mitochondrion" evidence="20"/>
<evidence type="ECO:0000256" key="12">
    <source>
        <dbReference type="ARBA" id="ARBA00023027"/>
    </source>
</evidence>
<feature type="transmembrane region" description="Helical" evidence="18">
    <location>
        <begin position="239"/>
        <end position="268"/>
    </location>
</feature>
<evidence type="ECO:0000256" key="7">
    <source>
        <dbReference type="ARBA" id="ARBA00022692"/>
    </source>
</evidence>
<evidence type="ECO:0000256" key="15">
    <source>
        <dbReference type="ARBA" id="ARBA00023136"/>
    </source>
</evidence>
<dbReference type="EMBL" id="AB809077">
    <property type="protein sequence ID" value="BAN79047.1"/>
    <property type="molecule type" value="Genomic_DNA"/>
</dbReference>
<protein>
    <recommendedName>
        <fullName evidence="4">NADH-ubiquinone oxidoreductase chain 2</fullName>
        <ecNumber evidence="3">7.1.1.2</ecNumber>
    </recommendedName>
    <alternativeName>
        <fullName evidence="16">NADH dehydrogenase subunit 2</fullName>
    </alternativeName>
</protein>
<evidence type="ECO:0000256" key="10">
    <source>
        <dbReference type="ARBA" id="ARBA00022982"/>
    </source>
</evidence>
<dbReference type="InterPro" id="IPR001750">
    <property type="entry name" value="ND/Mrp_TM"/>
</dbReference>
<evidence type="ECO:0000256" key="3">
    <source>
        <dbReference type="ARBA" id="ARBA00012944"/>
    </source>
</evidence>
<keyword evidence="12" id="KW-0520">NAD</keyword>
<keyword evidence="15 18" id="KW-0472">Membrane</keyword>
<comment type="similarity">
    <text evidence="2">Belongs to the complex I subunit 2 family.</text>
</comment>
<sequence length="306" mass="33088">MSVSVLGVILTCVSSSVIGVWCGMELSFFGVIPLLVGSSPGEVESAFKYFMVQVVGSGFMLVSFISVYVEGFMWLVWFFFMVGMMMKIGVFPFHSWVPSVSGFLSGGGLFLVLGMQKIAPFYFLSGVGLPSCAFSVFLSFGLVSSLVGALGGLSQVMLRPLLGYSSLAHSGWLVALSLVDWVGFMLYFSVYILLLFLTIMVSSNRGFGYSLSVACYMLSLGGLPPFLGSFGKLVGMKYLISGSVVVVSVLIACSIISVGYYGWMFICLNLKGVEQRLDSSSYFNSGEHVVFNFMSGLILMMGIFMV</sequence>
<comment type="catalytic activity">
    <reaction evidence="17">
        <text>a ubiquinone + NADH + 5 H(+)(in) = a ubiquinol + NAD(+) + 4 H(+)(out)</text>
        <dbReference type="Rhea" id="RHEA:29091"/>
        <dbReference type="Rhea" id="RHEA-COMP:9565"/>
        <dbReference type="Rhea" id="RHEA-COMP:9566"/>
        <dbReference type="ChEBI" id="CHEBI:15378"/>
        <dbReference type="ChEBI" id="CHEBI:16389"/>
        <dbReference type="ChEBI" id="CHEBI:17976"/>
        <dbReference type="ChEBI" id="CHEBI:57540"/>
        <dbReference type="ChEBI" id="CHEBI:57945"/>
        <dbReference type="EC" id="7.1.1.2"/>
    </reaction>
</comment>
<dbReference type="EC" id="7.1.1.2" evidence="3"/>
<evidence type="ECO:0000256" key="13">
    <source>
        <dbReference type="ARBA" id="ARBA00023075"/>
    </source>
</evidence>
<evidence type="ECO:0000259" key="19">
    <source>
        <dbReference type="Pfam" id="PF00361"/>
    </source>
</evidence>
<keyword evidence="13" id="KW-0830">Ubiquinone</keyword>
<dbReference type="PANTHER" id="PTHR46552">
    <property type="entry name" value="NADH-UBIQUINONE OXIDOREDUCTASE CHAIN 2"/>
    <property type="match status" value="1"/>
</dbReference>
<comment type="subcellular location">
    <subcellularLocation>
        <location evidence="1">Mitochondrion inner membrane</location>
        <topology evidence="1">Multi-pass membrane protein</topology>
    </subcellularLocation>
</comment>
<feature type="transmembrane region" description="Helical" evidence="18">
    <location>
        <begin position="209"/>
        <end position="227"/>
    </location>
</feature>
<keyword evidence="8" id="KW-0999">Mitochondrion inner membrane</keyword>
<dbReference type="RefSeq" id="YP_008475602.1">
    <property type="nucleotide sequence ID" value="NC_022194.1"/>
</dbReference>
<dbReference type="GO" id="GO:0006120">
    <property type="term" value="P:mitochondrial electron transport, NADH to ubiquinone"/>
    <property type="evidence" value="ECO:0007669"/>
    <property type="project" value="TreeGrafter"/>
</dbReference>
<dbReference type="AlphaFoldDB" id="T2HGK1"/>
<dbReference type="GeneID" id="16695724"/>
<evidence type="ECO:0000256" key="5">
    <source>
        <dbReference type="ARBA" id="ARBA00022448"/>
    </source>
</evidence>
<reference evidence="20" key="1">
    <citation type="journal article" date="2013" name="Fish. Sci.">
        <title>Complete mitochondrial genome sequence of Japanese cockle Fulvia mutica (Cardiidae).</title>
        <authorList>
            <person name="Imanishi Y."/>
            <person name="Tanaka M."/>
            <person name="Fujiwara M."/>
        </authorList>
    </citation>
    <scope>NUCLEOTIDE SEQUENCE</scope>
    <source>
        <strain evidence="20">Yellow</strain>
        <tissue evidence="20">Adductor muscle</tissue>
    </source>
</reference>
<keyword evidence="11 18" id="KW-1133">Transmembrane helix</keyword>
<evidence type="ECO:0000256" key="4">
    <source>
        <dbReference type="ARBA" id="ARBA00021008"/>
    </source>
</evidence>
<feature type="transmembrane region" description="Helical" evidence="18">
    <location>
        <begin position="171"/>
        <end position="197"/>
    </location>
</feature>
<evidence type="ECO:0000256" key="11">
    <source>
        <dbReference type="ARBA" id="ARBA00022989"/>
    </source>
</evidence>
<feature type="transmembrane region" description="Helical" evidence="18">
    <location>
        <begin position="289"/>
        <end position="305"/>
    </location>
</feature>
<evidence type="ECO:0000256" key="9">
    <source>
        <dbReference type="ARBA" id="ARBA00022967"/>
    </source>
</evidence>
<proteinExistence type="inferred from homology"/>
<evidence type="ECO:0000256" key="17">
    <source>
        <dbReference type="ARBA" id="ARBA00049551"/>
    </source>
</evidence>
<evidence type="ECO:0000256" key="1">
    <source>
        <dbReference type="ARBA" id="ARBA00004448"/>
    </source>
</evidence>
<keyword evidence="14 20" id="KW-0496">Mitochondrion</keyword>
<evidence type="ECO:0000256" key="8">
    <source>
        <dbReference type="ARBA" id="ARBA00022792"/>
    </source>
</evidence>
<name>T2HGK1_FULMU</name>
<evidence type="ECO:0000256" key="14">
    <source>
        <dbReference type="ARBA" id="ARBA00023128"/>
    </source>
</evidence>
<dbReference type="Pfam" id="PF00361">
    <property type="entry name" value="Proton_antipo_M"/>
    <property type="match status" value="1"/>
</dbReference>
<dbReference type="CTD" id="4536"/>
<accession>T2HGK1</accession>
<dbReference type="InterPro" id="IPR050175">
    <property type="entry name" value="Complex_I_Subunit_2"/>
</dbReference>
<organism evidence="20">
    <name type="scientific">Fulvia mutica</name>
    <name type="common">Egg cockle</name>
    <dbReference type="NCBI Taxonomy" id="80828"/>
    <lineage>
        <taxon>Eukaryota</taxon>
        <taxon>Metazoa</taxon>
        <taxon>Spiralia</taxon>
        <taxon>Lophotrochozoa</taxon>
        <taxon>Mollusca</taxon>
        <taxon>Bivalvia</taxon>
        <taxon>Autobranchia</taxon>
        <taxon>Heteroconchia</taxon>
        <taxon>Euheterodonta</taxon>
        <taxon>Imparidentia</taxon>
        <taxon>Neoheterodontei</taxon>
        <taxon>Cardiida</taxon>
        <taxon>Cardioidea</taxon>
        <taxon>Cardiidae</taxon>
        <taxon>Cardiinae</taxon>
        <taxon>Fulvia</taxon>
    </lineage>
</organism>
<evidence type="ECO:0000256" key="18">
    <source>
        <dbReference type="SAM" id="Phobius"/>
    </source>
</evidence>
<keyword evidence="9" id="KW-1278">Translocase</keyword>
<keyword evidence="5" id="KW-0813">Transport</keyword>